<accession>A0A516KCH2</accession>
<evidence type="ECO:0000313" key="5">
    <source>
        <dbReference type="EMBL" id="QDP39115.1"/>
    </source>
</evidence>
<dbReference type="Gene3D" id="3.40.50.880">
    <property type="match status" value="1"/>
</dbReference>
<dbReference type="PANTHER" id="PTHR36175">
    <property type="entry name" value="CYANOPHYCINASE"/>
    <property type="match status" value="1"/>
</dbReference>
<gene>
    <name evidence="5" type="ORF">FN924_02160</name>
</gene>
<dbReference type="Proteomes" id="UP000315215">
    <property type="component" value="Chromosome"/>
</dbReference>
<evidence type="ECO:0000256" key="1">
    <source>
        <dbReference type="ARBA" id="ARBA00006534"/>
    </source>
</evidence>
<dbReference type="PANTHER" id="PTHR36175:SF1">
    <property type="entry name" value="CYANOPHYCINASE"/>
    <property type="match status" value="1"/>
</dbReference>
<evidence type="ECO:0000256" key="4">
    <source>
        <dbReference type="ARBA" id="ARBA00022825"/>
    </source>
</evidence>
<evidence type="ECO:0000256" key="2">
    <source>
        <dbReference type="ARBA" id="ARBA00022670"/>
    </source>
</evidence>
<dbReference type="EMBL" id="CP041666">
    <property type="protein sequence ID" value="QDP39115.1"/>
    <property type="molecule type" value="Genomic_DNA"/>
</dbReference>
<reference evidence="5 6" key="1">
    <citation type="submission" date="2019-07" db="EMBL/GenBank/DDBJ databases">
        <authorList>
            <person name="Li J."/>
        </authorList>
    </citation>
    <scope>NUCLEOTIDE SEQUENCE [LARGE SCALE GENOMIC DNA]</scope>
    <source>
        <strain evidence="5 6">TKL69</strain>
    </source>
</reference>
<name>A0A516KCH2_9BACI</name>
<dbReference type="GO" id="GO:0006508">
    <property type="term" value="P:proteolysis"/>
    <property type="evidence" value="ECO:0007669"/>
    <property type="project" value="UniProtKB-KW"/>
</dbReference>
<protein>
    <submittedName>
        <fullName evidence="5">Peptidase S51</fullName>
    </submittedName>
</protein>
<sequence>MHVPRTYLHYRKTKGGPTVSDRYLYMLGGKLEQPEAMKAFLQRAGGQKASIALLIIYREGWEDYLPNYTKYWDLELSQIYTIVLNPNTLSNVKEILDTIDQATGVFIGGGHTKTYYDCYVKSPIKDAIIQKYREGTPIGGNSAGALIMPDKVLLSPHDTDDELPWIGDGLGLCPNVAISVHFSQWNDQEHLIKGIERLQVPIGYGIDEKACLVFKNEKPHHQYEVSDHTVHTFYR</sequence>
<proteinExistence type="inferred from homology"/>
<dbReference type="SUPFAM" id="SSF52317">
    <property type="entry name" value="Class I glutamine amidotransferase-like"/>
    <property type="match status" value="1"/>
</dbReference>
<keyword evidence="4" id="KW-0720">Serine protease</keyword>
<keyword evidence="3" id="KW-0378">Hydrolase</keyword>
<evidence type="ECO:0000313" key="6">
    <source>
        <dbReference type="Proteomes" id="UP000315215"/>
    </source>
</evidence>
<dbReference type="AlphaFoldDB" id="A0A516KCH2"/>
<organism evidence="5 6">
    <name type="scientific">Radiobacillus deserti</name>
    <dbReference type="NCBI Taxonomy" id="2594883"/>
    <lineage>
        <taxon>Bacteria</taxon>
        <taxon>Bacillati</taxon>
        <taxon>Bacillota</taxon>
        <taxon>Bacilli</taxon>
        <taxon>Bacillales</taxon>
        <taxon>Bacillaceae</taxon>
        <taxon>Radiobacillus</taxon>
    </lineage>
</organism>
<dbReference type="Pfam" id="PF03575">
    <property type="entry name" value="Peptidase_S51"/>
    <property type="match status" value="1"/>
</dbReference>
<keyword evidence="6" id="KW-1185">Reference proteome</keyword>
<comment type="similarity">
    <text evidence="1">Belongs to the peptidase S51 family.</text>
</comment>
<keyword evidence="2" id="KW-0645">Protease</keyword>
<dbReference type="InterPro" id="IPR029062">
    <property type="entry name" value="Class_I_gatase-like"/>
</dbReference>
<evidence type="ECO:0000256" key="3">
    <source>
        <dbReference type="ARBA" id="ARBA00022801"/>
    </source>
</evidence>
<dbReference type="CDD" id="cd03129">
    <property type="entry name" value="GAT1_Peptidase_E_like"/>
    <property type="match status" value="1"/>
</dbReference>
<dbReference type="InterPro" id="IPR005320">
    <property type="entry name" value="Peptidase_S51"/>
</dbReference>
<dbReference type="KEGG" id="aqt:FN924_02160"/>
<dbReference type="GO" id="GO:0008236">
    <property type="term" value="F:serine-type peptidase activity"/>
    <property type="evidence" value="ECO:0007669"/>
    <property type="project" value="UniProtKB-KW"/>
</dbReference>